<name>A0A4R3W159_9SPHI</name>
<keyword evidence="5" id="KW-0998">Cell outer membrane</keyword>
<dbReference type="InterPro" id="IPR033985">
    <property type="entry name" value="SusD-like_N"/>
</dbReference>
<comment type="similarity">
    <text evidence="2">Belongs to the SusD family.</text>
</comment>
<evidence type="ECO:0000256" key="1">
    <source>
        <dbReference type="ARBA" id="ARBA00004442"/>
    </source>
</evidence>
<evidence type="ECO:0000313" key="8">
    <source>
        <dbReference type="EMBL" id="TCV19036.1"/>
    </source>
</evidence>
<protein>
    <submittedName>
        <fullName evidence="8">Putative outer membrane starch-binding protein</fullName>
    </submittedName>
</protein>
<dbReference type="Gene3D" id="1.25.40.390">
    <property type="match status" value="1"/>
</dbReference>
<evidence type="ECO:0000256" key="2">
    <source>
        <dbReference type="ARBA" id="ARBA00006275"/>
    </source>
</evidence>
<organism evidence="8 9">
    <name type="scientific">Sphingobacterium alimentarium</name>
    <dbReference type="NCBI Taxonomy" id="797292"/>
    <lineage>
        <taxon>Bacteria</taxon>
        <taxon>Pseudomonadati</taxon>
        <taxon>Bacteroidota</taxon>
        <taxon>Sphingobacteriia</taxon>
        <taxon>Sphingobacteriales</taxon>
        <taxon>Sphingobacteriaceae</taxon>
        <taxon>Sphingobacterium</taxon>
    </lineage>
</organism>
<dbReference type="InterPro" id="IPR012944">
    <property type="entry name" value="SusD_RagB_dom"/>
</dbReference>
<dbReference type="RefSeq" id="WP_132776809.1">
    <property type="nucleotide sequence ID" value="NZ_SMBZ01000006.1"/>
</dbReference>
<proteinExistence type="inferred from homology"/>
<evidence type="ECO:0000259" key="7">
    <source>
        <dbReference type="Pfam" id="PF14322"/>
    </source>
</evidence>
<comment type="caution">
    <text evidence="8">The sequence shown here is derived from an EMBL/GenBank/DDBJ whole genome shotgun (WGS) entry which is preliminary data.</text>
</comment>
<feature type="domain" description="SusD-like N-terminal" evidence="7">
    <location>
        <begin position="82"/>
        <end position="175"/>
    </location>
</feature>
<evidence type="ECO:0000313" key="9">
    <source>
        <dbReference type="Proteomes" id="UP000295197"/>
    </source>
</evidence>
<reference evidence="8 9" key="1">
    <citation type="submission" date="2019-03" db="EMBL/GenBank/DDBJ databases">
        <title>Genomic Encyclopedia of Type Strains, Phase IV (KMG-IV): sequencing the most valuable type-strain genomes for metagenomic binning, comparative biology and taxonomic classification.</title>
        <authorList>
            <person name="Goeker M."/>
        </authorList>
    </citation>
    <scope>NUCLEOTIDE SEQUENCE [LARGE SCALE GENOMIC DNA]</scope>
    <source>
        <strain evidence="8 9">DSM 22362</strain>
    </source>
</reference>
<comment type="subcellular location">
    <subcellularLocation>
        <location evidence="1">Cell outer membrane</location>
    </subcellularLocation>
</comment>
<dbReference type="Proteomes" id="UP000295197">
    <property type="component" value="Unassembled WGS sequence"/>
</dbReference>
<evidence type="ECO:0000256" key="4">
    <source>
        <dbReference type="ARBA" id="ARBA00023136"/>
    </source>
</evidence>
<gene>
    <name evidence="8" type="ORF">EDC17_100616</name>
</gene>
<evidence type="ECO:0000256" key="3">
    <source>
        <dbReference type="ARBA" id="ARBA00022729"/>
    </source>
</evidence>
<sequence length="501" mass="57591">MKKILYNLSFLILLCTGCSKMLDIDSTRVVSEENMWEKIEDTRAKLMGVYAMTKSALVDHNAFWLYGEVRSGEYAIPSRMDLRAIADNELNANDPTLEALRNWRRWYAAVNEANIFLERAPEVLEKDQRYTQNNLNVDIAQARFLRAFAYFNLTRIWGNVPLITRSDEGSFTTKKQEEKGKLMAWIEQELQQAALDLPVRYSVNEPEQLGNYYNEATSRWDGTLATKIAAYAILAHLSAWQENYPNVATYTAYVMDNYSRANINYVATSSLVSPSGFFYDKHSSQMLAFPSIWGHAEANFTGQVEELTLAAPIVNKSIPDMYYTKETISSVFNEAKDERFSIDTLGNPVNENYFRNFNGRYPILSKIKCIQGGNTDPSFRIFSSALVFSRLEDMTLLRAEALAVLGDRNGSVELLNNIRENRGLPIYDETINGDLVDAIFLERRRELMGEGHRWYDLVRYHKIKNNDPKFVQLINEGGIYWPIAESLIRQNGLLEQNNFWQ</sequence>
<dbReference type="Pfam" id="PF14322">
    <property type="entry name" value="SusD-like_3"/>
    <property type="match status" value="1"/>
</dbReference>
<dbReference type="AlphaFoldDB" id="A0A4R3W159"/>
<keyword evidence="9" id="KW-1185">Reference proteome</keyword>
<dbReference type="InterPro" id="IPR011990">
    <property type="entry name" value="TPR-like_helical_dom_sf"/>
</dbReference>
<feature type="domain" description="RagB/SusD" evidence="6">
    <location>
        <begin position="383"/>
        <end position="466"/>
    </location>
</feature>
<evidence type="ECO:0000256" key="5">
    <source>
        <dbReference type="ARBA" id="ARBA00023237"/>
    </source>
</evidence>
<dbReference type="CDD" id="cd08977">
    <property type="entry name" value="SusD"/>
    <property type="match status" value="1"/>
</dbReference>
<accession>A0A4R3W159</accession>
<dbReference type="GO" id="GO:0009279">
    <property type="term" value="C:cell outer membrane"/>
    <property type="evidence" value="ECO:0007669"/>
    <property type="project" value="UniProtKB-SubCell"/>
</dbReference>
<evidence type="ECO:0000259" key="6">
    <source>
        <dbReference type="Pfam" id="PF07980"/>
    </source>
</evidence>
<dbReference type="EMBL" id="SMBZ01000006">
    <property type="protein sequence ID" value="TCV19036.1"/>
    <property type="molecule type" value="Genomic_DNA"/>
</dbReference>
<dbReference type="Pfam" id="PF07980">
    <property type="entry name" value="SusD_RagB"/>
    <property type="match status" value="1"/>
</dbReference>
<keyword evidence="3" id="KW-0732">Signal</keyword>
<dbReference type="OrthoDB" id="9773740at2"/>
<keyword evidence="4" id="KW-0472">Membrane</keyword>
<dbReference type="SUPFAM" id="SSF48452">
    <property type="entry name" value="TPR-like"/>
    <property type="match status" value="1"/>
</dbReference>